<dbReference type="Gene3D" id="2.130.10.10">
    <property type="entry name" value="YVTN repeat-like/Quinoprotein amine dehydrogenase"/>
    <property type="match status" value="3"/>
</dbReference>
<dbReference type="PROSITE" id="PS50082">
    <property type="entry name" value="WD_REPEATS_2"/>
    <property type="match status" value="4"/>
</dbReference>
<dbReference type="InterPro" id="IPR036322">
    <property type="entry name" value="WD40_repeat_dom_sf"/>
</dbReference>
<feature type="compositionally biased region" description="Polar residues" evidence="4">
    <location>
        <begin position="17"/>
        <end position="26"/>
    </location>
</feature>
<keyword evidence="2" id="KW-0677">Repeat</keyword>
<accession>A0AAD3RZG5</accession>
<evidence type="ECO:0000256" key="1">
    <source>
        <dbReference type="ARBA" id="ARBA00022574"/>
    </source>
</evidence>
<dbReference type="Pfam" id="PF00400">
    <property type="entry name" value="WD40"/>
    <property type="match status" value="5"/>
</dbReference>
<name>A0AAD3RZG5_NEPGR</name>
<dbReference type="PANTHER" id="PTHR22844:SF199">
    <property type="entry name" value="F21J9.19"/>
    <property type="match status" value="1"/>
</dbReference>
<dbReference type="InterPro" id="IPR001680">
    <property type="entry name" value="WD40_rpt"/>
</dbReference>
<dbReference type="InterPro" id="IPR015943">
    <property type="entry name" value="WD40/YVTN_repeat-like_dom_sf"/>
</dbReference>
<evidence type="ECO:0000313" key="5">
    <source>
        <dbReference type="EMBL" id="GMH01540.1"/>
    </source>
</evidence>
<keyword evidence="6" id="KW-1185">Reference proteome</keyword>
<sequence>MKLRSRLFTTPRAAASSADNTVTSPVNATPSFSKLLPSDASIDSDISQDTSSSNSTSNSSLQSHVSLQTLPSLPSLQSLSHLDTRRLSLSPPIALPFLYPTTSLHFTSLALSGSLLYSASGHQITVHDSTTLTHLDTFNSDGESSGSVKSIVFSNGKIFTAQQDGKIRAWKLTASKRHKLIATLPSVTDRFRHLAWPKSYVQVRRHKKRLWIEHNDAVSGLEVNNGLIYSVSWDKTLKIWRVKDMKCLESITAHDDAINAVAVSRDGTVYTGSADRRIRVWAKPVGDAKHALIATLERHKSAVNALALNSDGSVLFSGACDRSILVWGREDSSSYMAVIGALRGHDKAILSLINVSEFLVSGSADRTVRIWRRENEGQFFCLAVLEGHLKPVKSLAATFGSPSDILSVFSGSLNGEIKAWRIRVSQEGDSSRTSHY</sequence>
<dbReference type="SMART" id="SM00320">
    <property type="entry name" value="WD40"/>
    <property type="match status" value="6"/>
</dbReference>
<evidence type="ECO:0000313" key="6">
    <source>
        <dbReference type="Proteomes" id="UP001279734"/>
    </source>
</evidence>
<feature type="region of interest" description="Disordered" evidence="4">
    <location>
        <begin position="1"/>
        <end position="26"/>
    </location>
</feature>
<feature type="repeat" description="WD" evidence="3">
    <location>
        <begin position="251"/>
        <end position="281"/>
    </location>
</feature>
<dbReference type="SUPFAM" id="SSF50978">
    <property type="entry name" value="WD40 repeat-like"/>
    <property type="match status" value="1"/>
</dbReference>
<dbReference type="PANTHER" id="PTHR22844">
    <property type="entry name" value="F-BOX AND WD40 DOMAIN PROTEIN"/>
    <property type="match status" value="1"/>
</dbReference>
<proteinExistence type="predicted"/>
<dbReference type="AlphaFoldDB" id="A0AAD3RZG5"/>
<feature type="repeat" description="WD" evidence="3">
    <location>
        <begin position="211"/>
        <end position="250"/>
    </location>
</feature>
<dbReference type="PRINTS" id="PR00320">
    <property type="entry name" value="GPROTEINBRPT"/>
</dbReference>
<reference evidence="5" key="1">
    <citation type="submission" date="2023-05" db="EMBL/GenBank/DDBJ databases">
        <title>Nepenthes gracilis genome sequencing.</title>
        <authorList>
            <person name="Fukushima K."/>
        </authorList>
    </citation>
    <scope>NUCLEOTIDE SEQUENCE</scope>
    <source>
        <strain evidence="5">SING2019-196</strain>
    </source>
</reference>
<dbReference type="InterPro" id="IPR045182">
    <property type="entry name" value="JINGUBANG-like"/>
</dbReference>
<organism evidence="5 6">
    <name type="scientific">Nepenthes gracilis</name>
    <name type="common">Slender pitcher plant</name>
    <dbReference type="NCBI Taxonomy" id="150966"/>
    <lineage>
        <taxon>Eukaryota</taxon>
        <taxon>Viridiplantae</taxon>
        <taxon>Streptophyta</taxon>
        <taxon>Embryophyta</taxon>
        <taxon>Tracheophyta</taxon>
        <taxon>Spermatophyta</taxon>
        <taxon>Magnoliopsida</taxon>
        <taxon>eudicotyledons</taxon>
        <taxon>Gunneridae</taxon>
        <taxon>Pentapetalae</taxon>
        <taxon>Caryophyllales</taxon>
        <taxon>Nepenthaceae</taxon>
        <taxon>Nepenthes</taxon>
    </lineage>
</organism>
<dbReference type="PROSITE" id="PS50294">
    <property type="entry name" value="WD_REPEATS_REGION"/>
    <property type="match status" value="3"/>
</dbReference>
<dbReference type="EMBL" id="BSYO01000003">
    <property type="protein sequence ID" value="GMH01540.1"/>
    <property type="molecule type" value="Genomic_DNA"/>
</dbReference>
<evidence type="ECO:0000256" key="3">
    <source>
        <dbReference type="PROSITE-ProRule" id="PRU00221"/>
    </source>
</evidence>
<feature type="repeat" description="WD" evidence="3">
    <location>
        <begin position="296"/>
        <end position="337"/>
    </location>
</feature>
<keyword evidence="1 3" id="KW-0853">WD repeat</keyword>
<dbReference type="Proteomes" id="UP001279734">
    <property type="component" value="Unassembled WGS sequence"/>
</dbReference>
<comment type="caution">
    <text evidence="5">The sequence shown here is derived from an EMBL/GenBank/DDBJ whole genome shotgun (WGS) entry which is preliminary data.</text>
</comment>
<gene>
    <name evidence="5" type="ORF">Nepgr_003379</name>
</gene>
<feature type="repeat" description="WD" evidence="3">
    <location>
        <begin position="342"/>
        <end position="371"/>
    </location>
</feature>
<evidence type="ECO:0000256" key="2">
    <source>
        <dbReference type="ARBA" id="ARBA00022737"/>
    </source>
</evidence>
<dbReference type="InterPro" id="IPR020472">
    <property type="entry name" value="WD40_PAC1"/>
</dbReference>
<protein>
    <submittedName>
        <fullName evidence="5">Uncharacterized protein</fullName>
    </submittedName>
</protein>
<dbReference type="FunFam" id="2.130.10.10:FF:000775">
    <property type="entry name" value="BnaA09g28200D protein"/>
    <property type="match status" value="1"/>
</dbReference>
<evidence type="ECO:0000256" key="4">
    <source>
        <dbReference type="SAM" id="MobiDB-lite"/>
    </source>
</evidence>